<sequence length="398" mass="43033">MFGQPQDHPHGGPPRYSSGHIPGPPVGMTAGAPYQPPFARARGSGGGGAPGPYHFPHFPGFGLSQGYPPPSHRPPPSGLAHPPPLPGSLPSVAPPPPPLLDASVRSSLKGVPPPPPPAPKDAEMLKNIELLSSFVARNGPWFEKLTRDQHGHNPKFAFLFGGERGTEAAIGSDFYEWKKLFLNWEERSKLPSAEHITRSELSQQWNREELGATQLSHEVPPSPSGSDMDMEDDFAVTPPTIERKPTFERRSVVSSPKRERKSGFSSGVELPSQTSERRVGPASPGFERRSRFSSPPSEKKVAPTSAAADRTTQGGLESQVLELKVGASSSVPVNQEQSQHGTNVWSAASSDLENLVVEREKGSQVSDTSKPERESALPEQPRRRGMVIKTSRTHCLLQ</sequence>
<feature type="region of interest" description="Disordered" evidence="1">
    <location>
        <begin position="1"/>
        <end position="122"/>
    </location>
</feature>
<keyword evidence="4" id="KW-1185">Reference proteome</keyword>
<feature type="region of interest" description="Disordered" evidence="1">
    <location>
        <begin position="358"/>
        <end position="398"/>
    </location>
</feature>
<dbReference type="GO" id="GO:0006874">
    <property type="term" value="P:intracellular calcium ion homeostasis"/>
    <property type="evidence" value="ECO:0007669"/>
    <property type="project" value="TreeGrafter"/>
</dbReference>
<reference evidence="3" key="1">
    <citation type="submission" date="2016-03" db="EMBL/GenBank/DDBJ databases">
        <title>Mechanisms controlling the formation of the plant cell surface in tip-growing cells are functionally conserved among land plants.</title>
        <authorList>
            <person name="Honkanen S."/>
            <person name="Jones V.A."/>
            <person name="Morieri G."/>
            <person name="Champion C."/>
            <person name="Hetherington A.J."/>
            <person name="Kelly S."/>
            <person name="Saint-Marcoux D."/>
            <person name="Proust H."/>
            <person name="Prescott H."/>
            <person name="Dolan L."/>
        </authorList>
    </citation>
    <scope>NUCLEOTIDE SEQUENCE [LARGE SCALE GENOMIC DNA]</scope>
    <source>
        <tissue evidence="3">Whole gametophyte</tissue>
    </source>
</reference>
<dbReference type="PROSITE" id="PS50128">
    <property type="entry name" value="SURP"/>
    <property type="match status" value="1"/>
</dbReference>
<dbReference type="PANTHER" id="PTHR12323:SF0">
    <property type="entry name" value="CALCIUM HOMEOSTASIS ENDOPLASMIC RETICULUM PROTEIN"/>
    <property type="match status" value="1"/>
</dbReference>
<dbReference type="GO" id="GO:0003723">
    <property type="term" value="F:RNA binding"/>
    <property type="evidence" value="ECO:0007669"/>
    <property type="project" value="InterPro"/>
</dbReference>
<evidence type="ECO:0000256" key="1">
    <source>
        <dbReference type="SAM" id="MobiDB-lite"/>
    </source>
</evidence>
<organism evidence="3 4">
    <name type="scientific">Marchantia polymorpha subsp. ruderalis</name>
    <dbReference type="NCBI Taxonomy" id="1480154"/>
    <lineage>
        <taxon>Eukaryota</taxon>
        <taxon>Viridiplantae</taxon>
        <taxon>Streptophyta</taxon>
        <taxon>Embryophyta</taxon>
        <taxon>Marchantiophyta</taxon>
        <taxon>Marchantiopsida</taxon>
        <taxon>Marchantiidae</taxon>
        <taxon>Marchantiales</taxon>
        <taxon>Marchantiaceae</taxon>
        <taxon>Marchantia</taxon>
    </lineage>
</organism>
<dbReference type="InterPro" id="IPR000061">
    <property type="entry name" value="Surp"/>
</dbReference>
<feature type="compositionally biased region" description="Basic and acidic residues" evidence="1">
    <location>
        <begin position="369"/>
        <end position="382"/>
    </location>
</feature>
<name>A0A176VF11_MARPO</name>
<evidence type="ECO:0000259" key="2">
    <source>
        <dbReference type="PROSITE" id="PS50128"/>
    </source>
</evidence>
<dbReference type="PANTHER" id="PTHR12323">
    <property type="entry name" value="SR-RELATED CTD ASSOCIATED FACTOR 6"/>
    <property type="match status" value="1"/>
</dbReference>
<accession>A0A176VF11</accession>
<evidence type="ECO:0000313" key="3">
    <source>
        <dbReference type="EMBL" id="OAE19033.1"/>
    </source>
</evidence>
<dbReference type="Proteomes" id="UP000077202">
    <property type="component" value="Unassembled WGS sequence"/>
</dbReference>
<feature type="region of interest" description="Disordered" evidence="1">
    <location>
        <begin position="207"/>
        <end position="315"/>
    </location>
</feature>
<gene>
    <name evidence="3" type="ORF">AXG93_2839s1290</name>
</gene>
<feature type="domain" description="SURP motif" evidence="2">
    <location>
        <begin position="127"/>
        <end position="170"/>
    </location>
</feature>
<dbReference type="GO" id="GO:0048471">
    <property type="term" value="C:perinuclear region of cytoplasm"/>
    <property type="evidence" value="ECO:0007669"/>
    <property type="project" value="TreeGrafter"/>
</dbReference>
<feature type="compositionally biased region" description="Low complexity" evidence="1">
    <location>
        <begin position="51"/>
        <end position="62"/>
    </location>
</feature>
<evidence type="ECO:0000313" key="4">
    <source>
        <dbReference type="Proteomes" id="UP000077202"/>
    </source>
</evidence>
<dbReference type="AlphaFoldDB" id="A0A176VF11"/>
<feature type="compositionally biased region" description="Pro residues" evidence="1">
    <location>
        <begin position="67"/>
        <end position="99"/>
    </location>
</feature>
<proteinExistence type="predicted"/>
<dbReference type="SUPFAM" id="SSF109905">
    <property type="entry name" value="Surp module (SWAP domain)"/>
    <property type="match status" value="1"/>
</dbReference>
<dbReference type="Pfam" id="PF01805">
    <property type="entry name" value="Surp"/>
    <property type="match status" value="1"/>
</dbReference>
<dbReference type="EMBL" id="LVLJ01003949">
    <property type="protein sequence ID" value="OAE19033.1"/>
    <property type="molecule type" value="Genomic_DNA"/>
</dbReference>
<dbReference type="InterPro" id="IPR035967">
    <property type="entry name" value="SWAP/Surp_sf"/>
</dbReference>
<feature type="compositionally biased region" description="Basic and acidic residues" evidence="1">
    <location>
        <begin position="241"/>
        <end position="251"/>
    </location>
</feature>
<dbReference type="GO" id="GO:0006396">
    <property type="term" value="P:RNA processing"/>
    <property type="evidence" value="ECO:0007669"/>
    <property type="project" value="InterPro"/>
</dbReference>
<protein>
    <recommendedName>
        <fullName evidence="2">SURP motif domain-containing protein</fullName>
    </recommendedName>
</protein>
<comment type="caution">
    <text evidence="3">The sequence shown here is derived from an EMBL/GenBank/DDBJ whole genome shotgun (WGS) entry which is preliminary data.</text>
</comment>
<dbReference type="Gene3D" id="1.10.10.790">
    <property type="entry name" value="Surp module"/>
    <property type="match status" value="1"/>
</dbReference>